<proteinExistence type="predicted"/>
<name>A0A3Q7HEI6_SOLLC</name>
<dbReference type="InParanoid" id="A0A3Q7HEI6"/>
<sequence length="55" mass="6928">MTKQQILYLFNIIFLAHRKYYPYRYNPHVSVKIIKNNYKSSYEHLIRMIWFIISM</sequence>
<dbReference type="Proteomes" id="UP000004994">
    <property type="component" value="Chromosome 5"/>
</dbReference>
<organism evidence="1">
    <name type="scientific">Solanum lycopersicum</name>
    <name type="common">Tomato</name>
    <name type="synonym">Lycopersicon esculentum</name>
    <dbReference type="NCBI Taxonomy" id="4081"/>
    <lineage>
        <taxon>Eukaryota</taxon>
        <taxon>Viridiplantae</taxon>
        <taxon>Streptophyta</taxon>
        <taxon>Embryophyta</taxon>
        <taxon>Tracheophyta</taxon>
        <taxon>Spermatophyta</taxon>
        <taxon>Magnoliopsida</taxon>
        <taxon>eudicotyledons</taxon>
        <taxon>Gunneridae</taxon>
        <taxon>Pentapetalae</taxon>
        <taxon>asterids</taxon>
        <taxon>lamiids</taxon>
        <taxon>Solanales</taxon>
        <taxon>Solanaceae</taxon>
        <taxon>Solanoideae</taxon>
        <taxon>Solaneae</taxon>
        <taxon>Solanum</taxon>
        <taxon>Solanum subgen. Lycopersicon</taxon>
    </lineage>
</organism>
<dbReference type="AlphaFoldDB" id="A0A3Q7HEI6"/>
<evidence type="ECO:0000313" key="2">
    <source>
        <dbReference type="Proteomes" id="UP000004994"/>
    </source>
</evidence>
<keyword evidence="2" id="KW-1185">Reference proteome</keyword>
<protein>
    <submittedName>
        <fullName evidence="1">Uncharacterized protein</fullName>
    </submittedName>
</protein>
<dbReference type="EnsemblPlants" id="Solyc05g050140.1.1">
    <property type="protein sequence ID" value="Solyc05g050140.1.1.1"/>
    <property type="gene ID" value="Solyc05g050140.1"/>
</dbReference>
<accession>A0A3Q7HEI6</accession>
<dbReference type="Gramene" id="Solyc05g050140.1.1">
    <property type="protein sequence ID" value="Solyc05g050140.1.1.1"/>
    <property type="gene ID" value="Solyc05g050140.1"/>
</dbReference>
<evidence type="ECO:0000313" key="1">
    <source>
        <dbReference type="EnsemblPlants" id="Solyc05g050140.1.1.1"/>
    </source>
</evidence>
<reference evidence="1" key="2">
    <citation type="submission" date="2019-01" db="UniProtKB">
        <authorList>
            <consortium name="EnsemblPlants"/>
        </authorList>
    </citation>
    <scope>IDENTIFICATION</scope>
    <source>
        <strain evidence="1">cv. Heinz 1706</strain>
    </source>
</reference>
<dbReference type="PaxDb" id="4081-Solyc05g050140.1.1"/>
<reference evidence="1" key="1">
    <citation type="journal article" date="2012" name="Nature">
        <title>The tomato genome sequence provides insights into fleshy fruit evolution.</title>
        <authorList>
            <consortium name="Tomato Genome Consortium"/>
        </authorList>
    </citation>
    <scope>NUCLEOTIDE SEQUENCE [LARGE SCALE GENOMIC DNA]</scope>
    <source>
        <strain evidence="1">cv. Heinz 1706</strain>
    </source>
</reference>